<dbReference type="InterPro" id="IPR010982">
    <property type="entry name" value="Lambda_DNA-bd_dom_sf"/>
</dbReference>
<dbReference type="SUPFAM" id="SSF47413">
    <property type="entry name" value="lambda repressor-like DNA-binding domains"/>
    <property type="match status" value="1"/>
</dbReference>
<dbReference type="PANTHER" id="PTHR40275">
    <property type="entry name" value="SSL7038 PROTEIN"/>
    <property type="match status" value="1"/>
</dbReference>
<keyword evidence="3" id="KW-1185">Reference proteome</keyword>
<dbReference type="GO" id="GO:0003677">
    <property type="term" value="F:DNA binding"/>
    <property type="evidence" value="ECO:0007669"/>
    <property type="project" value="InterPro"/>
</dbReference>
<dbReference type="InterPro" id="IPR001387">
    <property type="entry name" value="Cro/C1-type_HTH"/>
</dbReference>
<dbReference type="PROSITE" id="PS50943">
    <property type="entry name" value="HTH_CROC1"/>
    <property type="match status" value="1"/>
</dbReference>
<proteinExistence type="predicted"/>
<gene>
    <name evidence="2" type="ORF">NLF92_11565</name>
</gene>
<dbReference type="InterPro" id="IPR014057">
    <property type="entry name" value="HI1420"/>
</dbReference>
<comment type="caution">
    <text evidence="2">The sequence shown here is derived from an EMBL/GenBank/DDBJ whole genome shotgun (WGS) entry which is preliminary data.</text>
</comment>
<evidence type="ECO:0000259" key="1">
    <source>
        <dbReference type="PROSITE" id="PS50943"/>
    </source>
</evidence>
<reference evidence="2" key="1">
    <citation type="submission" date="2022-07" db="EMBL/GenBank/DDBJ databases">
        <title>Characterization of the Novel Bacterium Alteromonas immobilis LMIT006 and Alteromonas gregis LMIT007.</title>
        <authorList>
            <person name="Lin X."/>
        </authorList>
    </citation>
    <scope>NUCLEOTIDE SEQUENCE</scope>
    <source>
        <strain evidence="2">LMIT007</strain>
    </source>
</reference>
<sequence length="91" mass="10601">MKTRVFNPFDYMETQEEIHEFLIECFNDDDPKVFINALNHLMKKHGVANIAEQIGVNRESLYRSFNGKVSPRWDTVVKVMKVLNIDLTEAA</sequence>
<dbReference type="Proteomes" id="UP001165413">
    <property type="component" value="Unassembled WGS sequence"/>
</dbReference>
<dbReference type="EMBL" id="JANATA010000024">
    <property type="protein sequence ID" value="MCP3429581.1"/>
    <property type="molecule type" value="Genomic_DNA"/>
</dbReference>
<dbReference type="Pfam" id="PF21716">
    <property type="entry name" value="dnstrm_HI1420"/>
    <property type="match status" value="1"/>
</dbReference>
<dbReference type="AlphaFoldDB" id="A0AA42BQK1"/>
<feature type="domain" description="HTH cro/C1-type" evidence="1">
    <location>
        <begin position="38"/>
        <end position="90"/>
    </location>
</feature>
<dbReference type="Gene3D" id="1.10.260.40">
    <property type="entry name" value="lambda repressor-like DNA-binding domains"/>
    <property type="match status" value="1"/>
</dbReference>
<organism evidence="2 3">
    <name type="scientific">Opacimonas viscosa</name>
    <dbReference type="NCBI Taxonomy" id="2961944"/>
    <lineage>
        <taxon>Bacteria</taxon>
        <taxon>Pseudomonadati</taxon>
        <taxon>Pseudomonadota</taxon>
        <taxon>Gammaproteobacteria</taxon>
        <taxon>Alteromonadales</taxon>
        <taxon>Alteromonadaceae</taxon>
        <taxon>Opacimonas</taxon>
    </lineage>
</organism>
<dbReference type="PANTHER" id="PTHR40275:SF1">
    <property type="entry name" value="SSL7038 PROTEIN"/>
    <property type="match status" value="1"/>
</dbReference>
<accession>A0AA42BQK1</accession>
<name>A0AA42BQK1_9ALTE</name>
<protein>
    <submittedName>
        <fullName evidence="2">Addiction module antidote protein</fullName>
    </submittedName>
</protein>
<evidence type="ECO:0000313" key="2">
    <source>
        <dbReference type="EMBL" id="MCP3429581.1"/>
    </source>
</evidence>
<dbReference type="NCBIfam" id="TIGR02684">
    <property type="entry name" value="dnstrm_HI1420"/>
    <property type="match status" value="1"/>
</dbReference>
<evidence type="ECO:0000313" key="3">
    <source>
        <dbReference type="Proteomes" id="UP001165413"/>
    </source>
</evidence>
<dbReference type="CDD" id="cd00093">
    <property type="entry name" value="HTH_XRE"/>
    <property type="match status" value="1"/>
</dbReference>
<dbReference type="RefSeq" id="WP_254102103.1">
    <property type="nucleotide sequence ID" value="NZ_JANATA010000024.1"/>
</dbReference>